<dbReference type="Gene3D" id="1.10.10.10">
    <property type="entry name" value="Winged helix-like DNA-binding domain superfamily/Winged helix DNA-binding domain"/>
    <property type="match status" value="1"/>
</dbReference>
<dbReference type="SUPFAM" id="SSF53850">
    <property type="entry name" value="Periplasmic binding protein-like II"/>
    <property type="match status" value="1"/>
</dbReference>
<feature type="domain" description="HTH lysR-type" evidence="5">
    <location>
        <begin position="6"/>
        <end position="63"/>
    </location>
</feature>
<dbReference type="EMBL" id="JACIIX010000005">
    <property type="protein sequence ID" value="MBB6210282.1"/>
    <property type="molecule type" value="Genomic_DNA"/>
</dbReference>
<protein>
    <submittedName>
        <fullName evidence="6">DNA-binding transcriptional LysR family regulator</fullName>
    </submittedName>
</protein>
<gene>
    <name evidence="6" type="ORF">FHS48_001697</name>
</gene>
<evidence type="ECO:0000256" key="2">
    <source>
        <dbReference type="ARBA" id="ARBA00023015"/>
    </source>
</evidence>
<comment type="caution">
    <text evidence="6">The sequence shown here is derived from an EMBL/GenBank/DDBJ whole genome shotgun (WGS) entry which is preliminary data.</text>
</comment>
<dbReference type="SUPFAM" id="SSF46785">
    <property type="entry name" value="Winged helix' DNA-binding domain"/>
    <property type="match status" value="1"/>
</dbReference>
<dbReference type="PROSITE" id="PS50931">
    <property type="entry name" value="HTH_LYSR"/>
    <property type="match status" value="1"/>
</dbReference>
<name>A0A7W9ZGP2_NOVIT</name>
<dbReference type="Pfam" id="PF03466">
    <property type="entry name" value="LysR_substrate"/>
    <property type="match status" value="1"/>
</dbReference>
<dbReference type="Pfam" id="PF00126">
    <property type="entry name" value="HTH_1"/>
    <property type="match status" value="1"/>
</dbReference>
<dbReference type="FunFam" id="1.10.10.10:FF:000001">
    <property type="entry name" value="LysR family transcriptional regulator"/>
    <property type="match status" value="1"/>
</dbReference>
<evidence type="ECO:0000256" key="3">
    <source>
        <dbReference type="ARBA" id="ARBA00023125"/>
    </source>
</evidence>
<dbReference type="PRINTS" id="PR00039">
    <property type="entry name" value="HTHLYSR"/>
</dbReference>
<evidence type="ECO:0000256" key="4">
    <source>
        <dbReference type="ARBA" id="ARBA00023163"/>
    </source>
</evidence>
<evidence type="ECO:0000259" key="5">
    <source>
        <dbReference type="PROSITE" id="PS50931"/>
    </source>
</evidence>
<comment type="similarity">
    <text evidence="1">Belongs to the LysR transcriptional regulatory family.</text>
</comment>
<organism evidence="6 7">
    <name type="scientific">Novispirillum itersonii</name>
    <name type="common">Aquaspirillum itersonii</name>
    <dbReference type="NCBI Taxonomy" id="189"/>
    <lineage>
        <taxon>Bacteria</taxon>
        <taxon>Pseudomonadati</taxon>
        <taxon>Pseudomonadota</taxon>
        <taxon>Alphaproteobacteria</taxon>
        <taxon>Rhodospirillales</taxon>
        <taxon>Novispirillaceae</taxon>
        <taxon>Novispirillum</taxon>
    </lineage>
</organism>
<reference evidence="6 7" key="1">
    <citation type="submission" date="2020-08" db="EMBL/GenBank/DDBJ databases">
        <title>Genomic Encyclopedia of Type Strains, Phase IV (KMG-IV): sequencing the most valuable type-strain genomes for metagenomic binning, comparative biology and taxonomic classification.</title>
        <authorList>
            <person name="Goeker M."/>
        </authorList>
    </citation>
    <scope>NUCLEOTIDE SEQUENCE [LARGE SCALE GENOMIC DNA]</scope>
    <source>
        <strain evidence="6 7">DSM 11590</strain>
    </source>
</reference>
<dbReference type="PANTHER" id="PTHR30579">
    <property type="entry name" value="TRANSCRIPTIONAL REGULATOR"/>
    <property type="match status" value="1"/>
</dbReference>
<dbReference type="GO" id="GO:0003700">
    <property type="term" value="F:DNA-binding transcription factor activity"/>
    <property type="evidence" value="ECO:0007669"/>
    <property type="project" value="InterPro"/>
</dbReference>
<dbReference type="Proteomes" id="UP000544872">
    <property type="component" value="Unassembled WGS sequence"/>
</dbReference>
<sequence length="287" mass="30255">MTEKPVDLDLVRAFLAVAARGSFRQAAEQLNRTQAAVSQQVQRLEEALGVALAERTTRRVSLTVAGERFRPFAEQLLALEAQARRAVRQAPAPARRVRIGAPDEVAGALLLPGLPALSRQRPDLRVQVVSGPTGLLRQGLGTTLEMVVGLQVGPGGDGRLVTETPLRWVGTLPQGLPHDPPPCAPLPLVLPLALFPDGCVMRRQMLAALDRAGVAWRIVLEADGVAAVEAAVASGLAVTALPACCISRPLPPADGLPPLPPVQIRLWSADGLDPALTMALLEHLTGA</sequence>
<keyword evidence="4" id="KW-0804">Transcription</keyword>
<dbReference type="InterPro" id="IPR036390">
    <property type="entry name" value="WH_DNA-bd_sf"/>
</dbReference>
<dbReference type="AlphaFoldDB" id="A0A7W9ZGP2"/>
<accession>A0A7W9ZGP2</accession>
<keyword evidence="2" id="KW-0805">Transcription regulation</keyword>
<evidence type="ECO:0000256" key="1">
    <source>
        <dbReference type="ARBA" id="ARBA00009437"/>
    </source>
</evidence>
<dbReference type="GO" id="GO:0003677">
    <property type="term" value="F:DNA binding"/>
    <property type="evidence" value="ECO:0007669"/>
    <property type="project" value="UniProtKB-KW"/>
</dbReference>
<dbReference type="InterPro" id="IPR036388">
    <property type="entry name" value="WH-like_DNA-bd_sf"/>
</dbReference>
<dbReference type="Gene3D" id="3.40.190.10">
    <property type="entry name" value="Periplasmic binding protein-like II"/>
    <property type="match status" value="2"/>
</dbReference>
<dbReference type="InterPro" id="IPR050176">
    <property type="entry name" value="LTTR"/>
</dbReference>
<dbReference type="RefSeq" id="WP_184263119.1">
    <property type="nucleotide sequence ID" value="NZ_JACIIX010000005.1"/>
</dbReference>
<keyword evidence="3 6" id="KW-0238">DNA-binding</keyword>
<dbReference type="InterPro" id="IPR000847">
    <property type="entry name" value="LysR_HTH_N"/>
</dbReference>
<keyword evidence="7" id="KW-1185">Reference proteome</keyword>
<evidence type="ECO:0000313" key="7">
    <source>
        <dbReference type="Proteomes" id="UP000544872"/>
    </source>
</evidence>
<proteinExistence type="inferred from homology"/>
<dbReference type="PANTHER" id="PTHR30579:SF7">
    <property type="entry name" value="HTH-TYPE TRANSCRIPTIONAL REGULATOR LRHA-RELATED"/>
    <property type="match status" value="1"/>
</dbReference>
<dbReference type="InterPro" id="IPR005119">
    <property type="entry name" value="LysR_subst-bd"/>
</dbReference>
<evidence type="ECO:0000313" key="6">
    <source>
        <dbReference type="EMBL" id="MBB6210282.1"/>
    </source>
</evidence>